<name>A0AAW2XRA5_9LAMI</name>
<comment type="caution">
    <text evidence="1">The sequence shown here is derived from an EMBL/GenBank/DDBJ whole genome shotgun (WGS) entry which is preliminary data.</text>
</comment>
<organism evidence="1">
    <name type="scientific">Sesamum latifolium</name>
    <dbReference type="NCBI Taxonomy" id="2727402"/>
    <lineage>
        <taxon>Eukaryota</taxon>
        <taxon>Viridiplantae</taxon>
        <taxon>Streptophyta</taxon>
        <taxon>Embryophyta</taxon>
        <taxon>Tracheophyta</taxon>
        <taxon>Spermatophyta</taxon>
        <taxon>Magnoliopsida</taxon>
        <taxon>eudicotyledons</taxon>
        <taxon>Gunneridae</taxon>
        <taxon>Pentapetalae</taxon>
        <taxon>asterids</taxon>
        <taxon>lamiids</taxon>
        <taxon>Lamiales</taxon>
        <taxon>Pedaliaceae</taxon>
        <taxon>Sesamum</taxon>
    </lineage>
</organism>
<protein>
    <submittedName>
        <fullName evidence="1">Serine/threonine protein phosphatase 2A regulatory subunit B''alpha</fullName>
    </submittedName>
</protein>
<evidence type="ECO:0000313" key="1">
    <source>
        <dbReference type="EMBL" id="KAL0456717.1"/>
    </source>
</evidence>
<dbReference type="EMBL" id="JACGWN010000003">
    <property type="protein sequence ID" value="KAL0456717.1"/>
    <property type="molecule type" value="Genomic_DNA"/>
</dbReference>
<proteinExistence type="predicted"/>
<reference evidence="1" key="2">
    <citation type="journal article" date="2024" name="Plant">
        <title>Genomic evolution and insights into agronomic trait innovations of Sesamum species.</title>
        <authorList>
            <person name="Miao H."/>
            <person name="Wang L."/>
            <person name="Qu L."/>
            <person name="Liu H."/>
            <person name="Sun Y."/>
            <person name="Le M."/>
            <person name="Wang Q."/>
            <person name="Wei S."/>
            <person name="Zheng Y."/>
            <person name="Lin W."/>
            <person name="Duan Y."/>
            <person name="Cao H."/>
            <person name="Xiong S."/>
            <person name="Wang X."/>
            <person name="Wei L."/>
            <person name="Li C."/>
            <person name="Ma Q."/>
            <person name="Ju M."/>
            <person name="Zhao R."/>
            <person name="Li G."/>
            <person name="Mu C."/>
            <person name="Tian Q."/>
            <person name="Mei H."/>
            <person name="Zhang T."/>
            <person name="Gao T."/>
            <person name="Zhang H."/>
        </authorList>
    </citation>
    <scope>NUCLEOTIDE SEQUENCE</scope>
    <source>
        <strain evidence="1">KEN1</strain>
    </source>
</reference>
<reference evidence="1" key="1">
    <citation type="submission" date="2020-06" db="EMBL/GenBank/DDBJ databases">
        <authorList>
            <person name="Li T."/>
            <person name="Hu X."/>
            <person name="Zhang T."/>
            <person name="Song X."/>
            <person name="Zhang H."/>
            <person name="Dai N."/>
            <person name="Sheng W."/>
            <person name="Hou X."/>
            <person name="Wei L."/>
        </authorList>
    </citation>
    <scope>NUCLEOTIDE SEQUENCE</scope>
    <source>
        <strain evidence="1">KEN1</strain>
        <tissue evidence="1">Leaf</tissue>
    </source>
</reference>
<dbReference type="AlphaFoldDB" id="A0AAW2XRA5"/>
<gene>
    <name evidence="1" type="ORF">Slati_1010900</name>
</gene>
<sequence length="70" mass="7619">MDLDFNGDVACLDAELLQLPEVSPLAIKANPYVAEKLFDQWLSLPETNSLVIISSHVLMVSALQFVNGSS</sequence>
<accession>A0AAW2XRA5</accession>